<dbReference type="InterPro" id="IPR011753">
    <property type="entry name" value="DUSAM_dom"/>
</dbReference>
<protein>
    <submittedName>
        <fullName evidence="2">DUSAM domain-containing protein</fullName>
    </submittedName>
</protein>
<proteinExistence type="predicted"/>
<dbReference type="RefSeq" id="WP_272134813.1">
    <property type="nucleotide sequence ID" value="NZ_JAQNDM010000002.1"/>
</dbReference>
<evidence type="ECO:0000313" key="3">
    <source>
        <dbReference type="Proteomes" id="UP001221838"/>
    </source>
</evidence>
<feature type="domain" description="DUSAM" evidence="1">
    <location>
        <begin position="140"/>
        <end position="255"/>
    </location>
</feature>
<dbReference type="Pfam" id="PF09543">
    <property type="entry name" value="DUF2379"/>
    <property type="match status" value="2"/>
</dbReference>
<accession>A0ABT5D1N8</accession>
<evidence type="ECO:0000313" key="2">
    <source>
        <dbReference type="EMBL" id="MDC0707580.1"/>
    </source>
</evidence>
<comment type="caution">
    <text evidence="2">The sequence shown here is derived from an EMBL/GenBank/DDBJ whole genome shotgun (WGS) entry which is preliminary data.</text>
</comment>
<feature type="domain" description="DUSAM" evidence="1">
    <location>
        <begin position="6"/>
        <end position="117"/>
    </location>
</feature>
<dbReference type="EMBL" id="JAQNDM010000002">
    <property type="protein sequence ID" value="MDC0707580.1"/>
    <property type="molecule type" value="Genomic_DNA"/>
</dbReference>
<gene>
    <name evidence="2" type="ORF">POL68_03775</name>
</gene>
<keyword evidence="3" id="KW-1185">Reference proteome</keyword>
<sequence>MTAEIDWGPIRALGQRVIESGEPLELTDEVRSLLRRSASEVAIPPEDAENALRSVPTATTLLGEITRRIREGSDRLGEARHRAYDLRDTGDLDGACRQMEEVLAVEVVPLYRKRAESMIRETTRLKSVAASGQPDPKLSDRAQLPVLLHRVQQGHPLELTEGMRAFLRRAAADVGMSEAETEPSLGSPERAGALLGQIRGRLRDASDRLEGAMSRMMELRDAGDLEGARQQIRDWLAVEVVPRYRRAAEENLAGLDEPPPGPLA</sequence>
<dbReference type="Proteomes" id="UP001221838">
    <property type="component" value="Unassembled WGS sequence"/>
</dbReference>
<reference evidence="2 3" key="1">
    <citation type="submission" date="2022-11" db="EMBL/GenBank/DDBJ databases">
        <title>Minimal conservation of predation-associated metabolite biosynthetic gene clusters underscores biosynthetic potential of Myxococcota including descriptions for ten novel species: Archangium lansinium sp. nov., Myxococcus landrumus sp. nov., Nannocystis bai.</title>
        <authorList>
            <person name="Ahearne A."/>
            <person name="Stevens C."/>
            <person name="Dowd S."/>
        </authorList>
    </citation>
    <scope>NUCLEOTIDE SEQUENCE [LARGE SCALE GENOMIC DNA]</scope>
    <source>
        <strain evidence="2 3">NCWAL01</strain>
    </source>
</reference>
<evidence type="ECO:0000259" key="1">
    <source>
        <dbReference type="Pfam" id="PF09543"/>
    </source>
</evidence>
<organism evidence="2 3">
    <name type="scientific">Stigmatella ashevillensis</name>
    <dbReference type="NCBI Taxonomy" id="2995309"/>
    <lineage>
        <taxon>Bacteria</taxon>
        <taxon>Pseudomonadati</taxon>
        <taxon>Myxococcota</taxon>
        <taxon>Myxococcia</taxon>
        <taxon>Myxococcales</taxon>
        <taxon>Cystobacterineae</taxon>
        <taxon>Archangiaceae</taxon>
        <taxon>Stigmatella</taxon>
    </lineage>
</organism>
<dbReference type="NCBIfam" id="TIGR02267">
    <property type="entry name" value="DUSAM domain"/>
    <property type="match status" value="2"/>
</dbReference>
<name>A0ABT5D1N8_9BACT</name>